<protein>
    <recommendedName>
        <fullName evidence="1">BTB domain-containing protein</fullName>
    </recommendedName>
</protein>
<organism evidence="2 3">
    <name type="scientific">Aureobasidium pullulans</name>
    <name type="common">Black yeast</name>
    <name type="synonym">Pullularia pullulans</name>
    <dbReference type="NCBI Taxonomy" id="5580"/>
    <lineage>
        <taxon>Eukaryota</taxon>
        <taxon>Fungi</taxon>
        <taxon>Dikarya</taxon>
        <taxon>Ascomycota</taxon>
        <taxon>Pezizomycotina</taxon>
        <taxon>Dothideomycetes</taxon>
        <taxon>Dothideomycetidae</taxon>
        <taxon>Dothideales</taxon>
        <taxon>Saccotheciaceae</taxon>
        <taxon>Aureobasidium</taxon>
    </lineage>
</organism>
<feature type="domain" description="BTB" evidence="1">
    <location>
        <begin position="42"/>
        <end position="122"/>
    </location>
</feature>
<proteinExistence type="predicted"/>
<gene>
    <name evidence="2" type="ORF">D6C78_06017</name>
</gene>
<dbReference type="Pfam" id="PF00651">
    <property type="entry name" value="BTB"/>
    <property type="match status" value="1"/>
</dbReference>
<dbReference type="EMBL" id="QZBZ01000126">
    <property type="protein sequence ID" value="TIA35597.1"/>
    <property type="molecule type" value="Genomic_DNA"/>
</dbReference>
<dbReference type="PROSITE" id="PS50097">
    <property type="entry name" value="BTB"/>
    <property type="match status" value="1"/>
</dbReference>
<name>A0A4V4LED9_AURPU</name>
<evidence type="ECO:0000313" key="2">
    <source>
        <dbReference type="EMBL" id="TIA35597.1"/>
    </source>
</evidence>
<dbReference type="AlphaFoldDB" id="A0A4V4LED9"/>
<dbReference type="Gene3D" id="3.30.710.10">
    <property type="entry name" value="Potassium Channel Kv1.1, Chain A"/>
    <property type="match status" value="1"/>
</dbReference>
<evidence type="ECO:0000259" key="1">
    <source>
        <dbReference type="PROSITE" id="PS50097"/>
    </source>
</evidence>
<dbReference type="SUPFAM" id="SSF54695">
    <property type="entry name" value="POZ domain"/>
    <property type="match status" value="1"/>
</dbReference>
<dbReference type="CDD" id="cd18186">
    <property type="entry name" value="BTB_POZ_ZBTB_KLHL-like"/>
    <property type="match status" value="1"/>
</dbReference>
<dbReference type="Proteomes" id="UP000308724">
    <property type="component" value="Unassembled WGS sequence"/>
</dbReference>
<reference evidence="2 3" key="1">
    <citation type="submission" date="2018-10" db="EMBL/GenBank/DDBJ databases">
        <title>Fifty Aureobasidium pullulans genomes reveal a recombining polyextremotolerant generalist.</title>
        <authorList>
            <person name="Gostincar C."/>
            <person name="Turk M."/>
            <person name="Zajc J."/>
            <person name="Gunde-Cimerman N."/>
        </authorList>
    </citation>
    <scope>NUCLEOTIDE SEQUENCE [LARGE SCALE GENOMIC DNA]</scope>
    <source>
        <strain evidence="2 3">EXF-1645</strain>
    </source>
</reference>
<comment type="caution">
    <text evidence="2">The sequence shown here is derived from an EMBL/GenBank/DDBJ whole genome shotgun (WGS) entry which is preliminary data.</text>
</comment>
<dbReference type="InterPro" id="IPR000210">
    <property type="entry name" value="BTB/POZ_dom"/>
</dbReference>
<dbReference type="InterPro" id="IPR011333">
    <property type="entry name" value="SKP1/BTB/POZ_sf"/>
</dbReference>
<sequence length="273" mass="31773">MDMADIIEGENDWYATHLRHVLQEPNTYKFSDCALYNNSQDFDIILKFGENKIYAHKVVLRMWSPFFSNTFKSRFAVWFPPATGYVSSSESDCLQVATNPVFLLDDQDDNFEAVSAMVKHMYGMSYSKHSLNTGRFERKDDYIMDWEQVLNHQLAVYTAADKYDCPAVRRAALELMNLYLFYLGKTARSVTVTRWVSVFAPFISKICGPDAPQLADQSLYTDTVKFCVKWHPRLIYHADYRTPFHKKALYDDTSQEKMYEAHITYLEGKQGIK</sequence>
<dbReference type="SMART" id="SM00225">
    <property type="entry name" value="BTB"/>
    <property type="match status" value="1"/>
</dbReference>
<accession>A0A4V4LED9</accession>
<evidence type="ECO:0000313" key="3">
    <source>
        <dbReference type="Proteomes" id="UP000308724"/>
    </source>
</evidence>